<organism evidence="1 2">
    <name type="scientific">Marasmiellus scandens</name>
    <dbReference type="NCBI Taxonomy" id="2682957"/>
    <lineage>
        <taxon>Eukaryota</taxon>
        <taxon>Fungi</taxon>
        <taxon>Dikarya</taxon>
        <taxon>Basidiomycota</taxon>
        <taxon>Agaricomycotina</taxon>
        <taxon>Agaricomycetes</taxon>
        <taxon>Agaricomycetidae</taxon>
        <taxon>Agaricales</taxon>
        <taxon>Marasmiineae</taxon>
        <taxon>Omphalotaceae</taxon>
        <taxon>Marasmiellus</taxon>
    </lineage>
</organism>
<proteinExistence type="predicted"/>
<name>A0ABR1ILZ6_9AGAR</name>
<keyword evidence="2" id="KW-1185">Reference proteome</keyword>
<dbReference type="EMBL" id="JBANRG010000095">
    <property type="protein sequence ID" value="KAK7436327.1"/>
    <property type="molecule type" value="Genomic_DNA"/>
</dbReference>
<protein>
    <submittedName>
        <fullName evidence="1">Uncharacterized protein</fullName>
    </submittedName>
</protein>
<dbReference type="Proteomes" id="UP001498398">
    <property type="component" value="Unassembled WGS sequence"/>
</dbReference>
<comment type="caution">
    <text evidence="1">The sequence shown here is derived from an EMBL/GenBank/DDBJ whole genome shotgun (WGS) entry which is preliminary data.</text>
</comment>
<evidence type="ECO:0000313" key="1">
    <source>
        <dbReference type="EMBL" id="KAK7436327.1"/>
    </source>
</evidence>
<reference evidence="1 2" key="1">
    <citation type="submission" date="2024-01" db="EMBL/GenBank/DDBJ databases">
        <title>A draft genome for the cacao thread blight pathogen Marasmiellus scandens.</title>
        <authorList>
            <person name="Baruah I.K."/>
            <person name="Leung J."/>
            <person name="Bukari Y."/>
            <person name="Amoako-Attah I."/>
            <person name="Meinhardt L.W."/>
            <person name="Bailey B.A."/>
            <person name="Cohen S.P."/>
        </authorList>
    </citation>
    <scope>NUCLEOTIDE SEQUENCE [LARGE SCALE GENOMIC DNA]</scope>
    <source>
        <strain evidence="1 2">GH-19</strain>
    </source>
</reference>
<accession>A0ABR1ILZ6</accession>
<sequence length="210" mass="23069">MPSAYDYTPNSYSSTLFNTRAQPNGLYHYVTNLITEMGPLAFANTTAGIDYVRSAQPGDRSYGFVGKDSRTFTTNIFGEILGSKYGTFTTAWYNHYPGGDKQNPTPLGDRSKPAKAVFALGCPTQAPDVLADIWYNQLVSANDLHKYEAVWEGEISQAMAANGEQAPSFSVKEFVKNICHPDDPRVEPDCIILTGPGMYMVRSSLLLSLL</sequence>
<gene>
    <name evidence="1" type="ORF">VKT23_019174</name>
</gene>
<evidence type="ECO:0000313" key="2">
    <source>
        <dbReference type="Proteomes" id="UP001498398"/>
    </source>
</evidence>